<feature type="transmembrane region" description="Helical" evidence="6">
    <location>
        <begin position="257"/>
        <end position="281"/>
    </location>
</feature>
<feature type="transmembrane region" description="Helical" evidence="6">
    <location>
        <begin position="123"/>
        <end position="144"/>
    </location>
</feature>
<keyword evidence="2" id="KW-1003">Cell membrane</keyword>
<feature type="transmembrane region" description="Helical" evidence="6">
    <location>
        <begin position="12"/>
        <end position="31"/>
    </location>
</feature>
<feature type="transmembrane region" description="Helical" evidence="6">
    <location>
        <begin position="302"/>
        <end position="320"/>
    </location>
</feature>
<feature type="transmembrane region" description="Helical" evidence="6">
    <location>
        <begin position="340"/>
        <end position="359"/>
    </location>
</feature>
<reference evidence="7 8" key="1">
    <citation type="submission" date="2022-10" db="EMBL/GenBank/DDBJ databases">
        <title>Kaistella sp. BT-6-1-3.</title>
        <authorList>
            <person name="Ai J."/>
            <person name="Deng Z."/>
        </authorList>
    </citation>
    <scope>NUCLEOTIDE SEQUENCE [LARGE SCALE GENOMIC DNA]</scope>
    <source>
        <strain evidence="7 8">BT6-1-3</strain>
    </source>
</reference>
<evidence type="ECO:0000256" key="4">
    <source>
        <dbReference type="ARBA" id="ARBA00022989"/>
    </source>
</evidence>
<comment type="caution">
    <text evidence="7">The sequence shown here is derived from an EMBL/GenBank/DDBJ whole genome shotgun (WGS) entry which is preliminary data.</text>
</comment>
<dbReference type="PANTHER" id="PTHR30250">
    <property type="entry name" value="PST FAMILY PREDICTED COLANIC ACID TRANSPORTER"/>
    <property type="match status" value="1"/>
</dbReference>
<dbReference type="EMBL" id="JAPCHZ010000001">
    <property type="protein sequence ID" value="MCW4450819.1"/>
    <property type="molecule type" value="Genomic_DNA"/>
</dbReference>
<feature type="transmembrane region" description="Helical" evidence="6">
    <location>
        <begin position="461"/>
        <end position="485"/>
    </location>
</feature>
<dbReference type="RefSeq" id="WP_265143067.1">
    <property type="nucleotide sequence ID" value="NZ_JAPCHZ010000001.1"/>
</dbReference>
<comment type="subcellular location">
    <subcellularLocation>
        <location evidence="1">Cell membrane</location>
        <topology evidence="1">Multi-pass membrane protein</topology>
    </subcellularLocation>
</comment>
<feature type="transmembrane region" description="Helical" evidence="6">
    <location>
        <begin position="37"/>
        <end position="59"/>
    </location>
</feature>
<organism evidence="7 8">
    <name type="scientific">Kaistella yananensis</name>
    <dbReference type="NCBI Taxonomy" id="2989820"/>
    <lineage>
        <taxon>Bacteria</taxon>
        <taxon>Pseudomonadati</taxon>
        <taxon>Bacteroidota</taxon>
        <taxon>Flavobacteriia</taxon>
        <taxon>Flavobacteriales</taxon>
        <taxon>Weeksellaceae</taxon>
        <taxon>Chryseobacterium group</taxon>
        <taxon>Kaistella</taxon>
    </lineage>
</organism>
<feature type="transmembrane region" description="Helical" evidence="6">
    <location>
        <begin position="395"/>
        <end position="418"/>
    </location>
</feature>
<keyword evidence="3 6" id="KW-0812">Transmembrane</keyword>
<feature type="transmembrane region" description="Helical" evidence="6">
    <location>
        <begin position="371"/>
        <end position="389"/>
    </location>
</feature>
<proteinExistence type="predicted"/>
<gene>
    <name evidence="7" type="ORF">OK344_01185</name>
</gene>
<dbReference type="Pfam" id="PF01943">
    <property type="entry name" value="Polysacc_synt"/>
    <property type="match status" value="1"/>
</dbReference>
<evidence type="ECO:0000313" key="8">
    <source>
        <dbReference type="Proteomes" id="UP001209107"/>
    </source>
</evidence>
<dbReference type="InterPro" id="IPR050833">
    <property type="entry name" value="Poly_Biosynth_Transport"/>
</dbReference>
<accession>A0ABT3JJ82</accession>
<feature type="transmembrane region" description="Helical" evidence="6">
    <location>
        <begin position="151"/>
        <end position="172"/>
    </location>
</feature>
<feature type="transmembrane region" description="Helical" evidence="6">
    <location>
        <begin position="218"/>
        <end position="237"/>
    </location>
</feature>
<dbReference type="PANTHER" id="PTHR30250:SF26">
    <property type="entry name" value="PSMA PROTEIN"/>
    <property type="match status" value="1"/>
</dbReference>
<evidence type="ECO:0000256" key="1">
    <source>
        <dbReference type="ARBA" id="ARBA00004651"/>
    </source>
</evidence>
<name>A0ABT3JJ82_9FLAO</name>
<feature type="transmembrane region" description="Helical" evidence="6">
    <location>
        <begin position="430"/>
        <end position="449"/>
    </location>
</feature>
<sequence length="497" mass="55818">MKKNIIANFIGRFWALISNFLFIPLYIKFLGFESYSIISFTLLIAGIMAVLDAGLSATLSREFARKDITHVEKIRTFKTLEASYLLITFTSILLVFLLSNFLAEKWINLDGYQSSEVAVFLKIISFDIGFQLLYRFYSGGLLGLEKQVKTNFYQIGLGILRNGLVVLIIIFYPRLDVFFLWQTISTILFTLLIKLSLEKDLIGKVSIGFSTKIEKVILRKNWGFAGGMLLIAIIAAFNTQMDKIVITKLLSLKSLGYYTLALSISQVLIAIANPISIALLPKFTSEYSQGNNEKASLIFNKSSILVSILVFAVMANMSFFAKDLIWIWTGNLALADEAKIYLPVISLSMSMLALATLPYQLAIANGYTKLNNILGISSLLITIPGYFFATKYYGAMGAASVFCGVQIITTFIYVFFINKKFIKSNIITDIYWKQFILPFCIAGIVAFLFSKIPLLVDNNRIFSLIWIGIATFATLMISLFVLVSIKELKQLVNLKKK</sequence>
<feature type="transmembrane region" description="Helical" evidence="6">
    <location>
        <begin position="178"/>
        <end position="197"/>
    </location>
</feature>
<feature type="transmembrane region" description="Helical" evidence="6">
    <location>
        <begin position="80"/>
        <end position="103"/>
    </location>
</feature>
<keyword evidence="5 6" id="KW-0472">Membrane</keyword>
<evidence type="ECO:0000256" key="2">
    <source>
        <dbReference type="ARBA" id="ARBA00022475"/>
    </source>
</evidence>
<protein>
    <submittedName>
        <fullName evidence="7">MATE family efflux transporter</fullName>
    </submittedName>
</protein>
<evidence type="ECO:0000256" key="5">
    <source>
        <dbReference type="ARBA" id="ARBA00023136"/>
    </source>
</evidence>
<evidence type="ECO:0000313" key="7">
    <source>
        <dbReference type="EMBL" id="MCW4450819.1"/>
    </source>
</evidence>
<keyword evidence="4 6" id="KW-1133">Transmembrane helix</keyword>
<evidence type="ECO:0000256" key="3">
    <source>
        <dbReference type="ARBA" id="ARBA00022692"/>
    </source>
</evidence>
<evidence type="ECO:0000256" key="6">
    <source>
        <dbReference type="SAM" id="Phobius"/>
    </source>
</evidence>
<dbReference type="InterPro" id="IPR002797">
    <property type="entry name" value="Polysacc_synth"/>
</dbReference>
<dbReference type="Proteomes" id="UP001209107">
    <property type="component" value="Unassembled WGS sequence"/>
</dbReference>
<keyword evidence="8" id="KW-1185">Reference proteome</keyword>